<dbReference type="PANTHER" id="PTHR13833">
    <property type="match status" value="1"/>
</dbReference>
<dbReference type="SUPFAM" id="SSF101898">
    <property type="entry name" value="NHL repeat"/>
    <property type="match status" value="1"/>
</dbReference>
<dbReference type="PANTHER" id="PTHR13833:SF71">
    <property type="entry name" value="NHL DOMAIN-CONTAINING PROTEIN"/>
    <property type="match status" value="1"/>
</dbReference>
<reference evidence="3 4" key="1">
    <citation type="submission" date="2023-07" db="EMBL/GenBank/DDBJ databases">
        <authorList>
            <person name="Lian W.-H."/>
        </authorList>
    </citation>
    <scope>NUCLEOTIDE SEQUENCE [LARGE SCALE GENOMIC DNA]</scope>
    <source>
        <strain evidence="3 4">SYSU DXS3180</strain>
    </source>
</reference>
<evidence type="ECO:0000256" key="1">
    <source>
        <dbReference type="ARBA" id="ARBA00022737"/>
    </source>
</evidence>
<accession>A0ABV3ZFN8</accession>
<protein>
    <submittedName>
        <fullName evidence="3">IPT/TIG domain-containing protein</fullName>
    </submittedName>
</protein>
<keyword evidence="1" id="KW-0677">Repeat</keyword>
<comment type="caution">
    <text evidence="3">The sequence shown here is derived from an EMBL/GenBank/DDBJ whole genome shotgun (WGS) entry which is preliminary data.</text>
</comment>
<dbReference type="InterPro" id="IPR014756">
    <property type="entry name" value="Ig_E-set"/>
</dbReference>
<evidence type="ECO:0000313" key="4">
    <source>
        <dbReference type="Proteomes" id="UP001560573"/>
    </source>
</evidence>
<keyword evidence="4" id="KW-1185">Reference proteome</keyword>
<sequence>MISKLNYYILSCAVLILLFTACKKEDKGYAHNPSAAITISKFLPEQGQEGNELLITGSNFSSDTGQVKVSINGIQARVIASNEKQIMALVPAKTGDGPVVVTIGEQSGSSEHNFNYLFSYEVSTLAGSGNRGSDDGKGAFASFNFNGVRGQLSVDDSLNVYVPDGGNQKIRKVSFDGTVTTIAGTGANGYEDGKAGSAKFNNPCGTAVDATGNIYVAERNGRRIRRITPDGMVSTWAYPSGNGGNELTSVVINKNTGAVYWSDFYGDGVYQLKNGTVQRVINHSLPCTIAIDAQGNIYATHYDDQAVLKYTYDASADKFDNGSIIAGKLRVGGCDDGIGTNATFDRPWGIAIDSKRNLYVSGQGGGDKSNCVRMITTGNNEVKTIAGQAASAGFVEGMGDNAKFNRPTGVVVDKNGDMYVLDMDNNRIRKITVR</sequence>
<dbReference type="Pfam" id="PF01436">
    <property type="entry name" value="NHL"/>
    <property type="match status" value="1"/>
</dbReference>
<dbReference type="PROSITE" id="PS51257">
    <property type="entry name" value="PROKAR_LIPOPROTEIN"/>
    <property type="match status" value="1"/>
</dbReference>
<dbReference type="Gene3D" id="2.60.40.10">
    <property type="entry name" value="Immunoglobulins"/>
    <property type="match status" value="1"/>
</dbReference>
<evidence type="ECO:0000259" key="2">
    <source>
        <dbReference type="Pfam" id="PF01833"/>
    </source>
</evidence>
<proteinExistence type="predicted"/>
<gene>
    <name evidence="3" type="ORF">QTN47_13905</name>
</gene>
<feature type="domain" description="IPT/TIG" evidence="2">
    <location>
        <begin position="38"/>
        <end position="116"/>
    </location>
</feature>
<dbReference type="Gene3D" id="2.120.10.30">
    <property type="entry name" value="TolB, C-terminal domain"/>
    <property type="match status" value="2"/>
</dbReference>
<dbReference type="RefSeq" id="WP_369330012.1">
    <property type="nucleotide sequence ID" value="NZ_JAULBC010000004.1"/>
</dbReference>
<dbReference type="InterPro" id="IPR011042">
    <property type="entry name" value="6-blade_b-propeller_TolB-like"/>
</dbReference>
<dbReference type="Proteomes" id="UP001560573">
    <property type="component" value="Unassembled WGS sequence"/>
</dbReference>
<evidence type="ECO:0000313" key="3">
    <source>
        <dbReference type="EMBL" id="MEX6688603.1"/>
    </source>
</evidence>
<dbReference type="EMBL" id="JAULBC010000004">
    <property type="protein sequence ID" value="MEX6688603.1"/>
    <property type="molecule type" value="Genomic_DNA"/>
</dbReference>
<dbReference type="CDD" id="cd00603">
    <property type="entry name" value="IPT_PCSR"/>
    <property type="match status" value="1"/>
</dbReference>
<name>A0ABV3ZFN8_9BACT</name>
<dbReference type="InterPro" id="IPR013783">
    <property type="entry name" value="Ig-like_fold"/>
</dbReference>
<organism evidence="3 4">
    <name type="scientific">Danxiaibacter flavus</name>
    <dbReference type="NCBI Taxonomy" id="3049108"/>
    <lineage>
        <taxon>Bacteria</taxon>
        <taxon>Pseudomonadati</taxon>
        <taxon>Bacteroidota</taxon>
        <taxon>Chitinophagia</taxon>
        <taxon>Chitinophagales</taxon>
        <taxon>Chitinophagaceae</taxon>
        <taxon>Danxiaibacter</taxon>
    </lineage>
</organism>
<dbReference type="InterPro" id="IPR002909">
    <property type="entry name" value="IPT_dom"/>
</dbReference>
<dbReference type="SUPFAM" id="SSF81296">
    <property type="entry name" value="E set domains"/>
    <property type="match status" value="1"/>
</dbReference>
<dbReference type="Pfam" id="PF01833">
    <property type="entry name" value="TIG"/>
    <property type="match status" value="1"/>
</dbReference>
<dbReference type="InterPro" id="IPR001258">
    <property type="entry name" value="NHL_repeat"/>
</dbReference>